<accession>A0A1E7NE75</accession>
<dbReference type="EMBL" id="JPRF03000002">
    <property type="protein sequence ID" value="OEV39016.1"/>
    <property type="molecule type" value="Genomic_DNA"/>
</dbReference>
<dbReference type="Proteomes" id="UP000610124">
    <property type="component" value="Unassembled WGS sequence"/>
</dbReference>
<keyword evidence="4" id="KW-1185">Reference proteome</keyword>
<dbReference type="EMBL" id="BMUB01000022">
    <property type="protein sequence ID" value="GGU99546.1"/>
    <property type="molecule type" value="Genomic_DNA"/>
</dbReference>
<reference evidence="4" key="4">
    <citation type="submission" date="2016-08" db="EMBL/GenBank/DDBJ databases">
        <title>Sequencing, assembly and comparative genomics of S. aureofaciens ATCC 10762.</title>
        <authorList>
            <person name="Gradnigo J.S."/>
            <person name="Johnson N."/>
            <person name="Somerville G.A."/>
        </authorList>
    </citation>
    <scope>NUCLEOTIDE SEQUENCE [LARGE SCALE GENOMIC DNA]</scope>
    <source>
        <strain evidence="4">ATCC 10762 / DSM 40127 / CCM 3239 / JCM 4008 / LMG 5968 / NBRC 12843 / NCIMB 8234 / A-377</strain>
    </source>
</reference>
<dbReference type="GeneID" id="97489195"/>
<dbReference type="Proteomes" id="UP000037395">
    <property type="component" value="Unassembled WGS sequence"/>
</dbReference>
<evidence type="ECO:0000313" key="2">
    <source>
        <dbReference type="EMBL" id="GGU99546.1"/>
    </source>
</evidence>
<dbReference type="PANTHER" id="PTHR30448:SF0">
    <property type="entry name" value="RNASE ADAPTER PROTEIN RAPZ"/>
    <property type="match status" value="1"/>
</dbReference>
<comment type="caution">
    <text evidence="3">The sequence shown here is derived from an EMBL/GenBank/DDBJ whole genome shotgun (WGS) entry which is preliminary data.</text>
</comment>
<organism evidence="3 4">
    <name type="scientific">Kitasatospora aureofaciens</name>
    <name type="common">Streptomyces aureofaciens</name>
    <dbReference type="NCBI Taxonomy" id="1894"/>
    <lineage>
        <taxon>Bacteria</taxon>
        <taxon>Bacillati</taxon>
        <taxon>Actinomycetota</taxon>
        <taxon>Actinomycetes</taxon>
        <taxon>Kitasatosporales</taxon>
        <taxon>Streptomycetaceae</taxon>
        <taxon>Kitasatospora</taxon>
    </lineage>
</organism>
<dbReference type="RefSeq" id="WP_063737774.1">
    <property type="nucleotide sequence ID" value="NZ_BMUB01000022.1"/>
</dbReference>
<feature type="domain" description="RapZ C-terminal" evidence="1">
    <location>
        <begin position="85"/>
        <end position="207"/>
    </location>
</feature>
<reference evidence="2" key="5">
    <citation type="submission" date="2020-09" db="EMBL/GenBank/DDBJ databases">
        <authorList>
            <person name="Sun Q."/>
            <person name="Ohkuma M."/>
        </authorList>
    </citation>
    <scope>NUCLEOTIDE SEQUENCE</scope>
    <source>
        <strain evidence="2">JCM 4434</strain>
    </source>
</reference>
<accession>A0A8H9HYU7</accession>
<protein>
    <recommendedName>
        <fullName evidence="1">RapZ C-terminal domain-containing protein</fullName>
    </recommendedName>
</protein>
<reference evidence="3 4" key="2">
    <citation type="submission" date="2014-07" db="EMBL/GenBank/DDBJ databases">
        <authorList>
            <person name="Zhang J.E."/>
            <person name="Yang H."/>
            <person name="Guo J."/>
            <person name="Deng Z."/>
            <person name="Luo H."/>
            <person name="Luo M."/>
            <person name="Zhao B."/>
        </authorList>
    </citation>
    <scope>NUCLEOTIDE SEQUENCE [LARGE SCALE GENOMIC DNA]</scope>
    <source>
        <strain evidence="3">ATCC 10762</strain>
        <strain evidence="4">ATCC 10762 / DSM 40127 / CCM 3239 / JCM 4008 / LMG 5968 / NBRC 12843 / NCIMB 8234 / A-377</strain>
    </source>
</reference>
<dbReference type="Pfam" id="PF22740">
    <property type="entry name" value="PapZ_C"/>
    <property type="match status" value="1"/>
</dbReference>
<name>A0A1E7NE75_KITAU</name>
<evidence type="ECO:0000259" key="1">
    <source>
        <dbReference type="Pfam" id="PF22740"/>
    </source>
</evidence>
<dbReference type="AlphaFoldDB" id="A0A1E7NE75"/>
<reference evidence="3" key="3">
    <citation type="submission" date="2016-08" db="EMBL/GenBank/DDBJ databases">
        <title>Sequencing, Assembly and Comparative Genomics of S. aureofaciens ATCC 10762.</title>
        <authorList>
            <person name="Gradnigo J.S."/>
            <person name="Johnson N."/>
            <person name="Somerville G.A."/>
        </authorList>
    </citation>
    <scope>NUCLEOTIDE SEQUENCE [LARGE SCALE GENOMIC DNA]</scope>
    <source>
        <strain evidence="3">ATCC 10762</strain>
    </source>
</reference>
<gene>
    <name evidence="2" type="ORF">GCM10010502_62540</name>
    <name evidence="3" type="ORF">HS99_0018095</name>
</gene>
<dbReference type="GO" id="GO:0005524">
    <property type="term" value="F:ATP binding"/>
    <property type="evidence" value="ECO:0007669"/>
    <property type="project" value="InterPro"/>
</dbReference>
<evidence type="ECO:0000313" key="3">
    <source>
        <dbReference type="EMBL" id="OEV39016.1"/>
    </source>
</evidence>
<reference evidence="2" key="1">
    <citation type="journal article" date="2014" name="Int. J. Syst. Evol. Microbiol.">
        <title>Complete genome sequence of Corynebacterium casei LMG S-19264T (=DSM 44701T), isolated from a smear-ripened cheese.</title>
        <authorList>
            <consortium name="US DOE Joint Genome Institute (JGI-PGF)"/>
            <person name="Walter F."/>
            <person name="Albersmeier A."/>
            <person name="Kalinowski J."/>
            <person name="Ruckert C."/>
        </authorList>
    </citation>
    <scope>NUCLEOTIDE SEQUENCE</scope>
    <source>
        <strain evidence="2">JCM 4434</strain>
    </source>
</reference>
<proteinExistence type="predicted"/>
<dbReference type="InterPro" id="IPR005337">
    <property type="entry name" value="RapZ-like"/>
</dbReference>
<evidence type="ECO:0000313" key="4">
    <source>
        <dbReference type="Proteomes" id="UP000037395"/>
    </source>
</evidence>
<sequence>MAPETHATPESCDHRLLRLEQAESPLIAQLAAAIGHLRTAGEHTDPDQNLAHYPGRTARDLTSWIGGNVQMITELLVPLIAPHTRVEITSYGVLHQDPPLGDALTLDLTTALRNPPEDPEVREVMLHSSGLDQVVYEYVLATPGAVEIAERTVLRVLAQAAALPGQPVALHVYCRGGKHRSVVLARKVAELLRGVGAAVAVTHRHVHLPVVENGLAVGTGSSAEISDDPTGAWTGEA</sequence>
<dbReference type="PANTHER" id="PTHR30448">
    <property type="entry name" value="RNASE ADAPTER PROTEIN RAPZ"/>
    <property type="match status" value="1"/>
</dbReference>
<dbReference type="InterPro" id="IPR053931">
    <property type="entry name" value="RapZ_C"/>
</dbReference>